<keyword evidence="9" id="KW-0418">Kinase</keyword>
<dbReference type="GO" id="GO:0046872">
    <property type="term" value="F:metal ion binding"/>
    <property type="evidence" value="ECO:0007669"/>
    <property type="project" value="UniProtKB-KW"/>
</dbReference>
<keyword evidence="12" id="KW-0752">Steroid biosynthesis</keyword>
<gene>
    <name evidence="22" type="ORF">INT44_006258</name>
</gene>
<dbReference type="PANTHER" id="PTHR31975">
    <property type="entry name" value="BUD SITE SELECTION PROTEIN 7-RELATED"/>
    <property type="match status" value="1"/>
</dbReference>
<keyword evidence="8" id="KW-0547">Nucleotide-binding</keyword>
<evidence type="ECO:0000313" key="22">
    <source>
        <dbReference type="EMBL" id="KAG2179412.1"/>
    </source>
</evidence>
<evidence type="ECO:0000256" key="3">
    <source>
        <dbReference type="ARBA" id="ARBA00012103"/>
    </source>
</evidence>
<keyword evidence="15" id="KW-1207">Sterol metabolism</keyword>
<dbReference type="InterPro" id="IPR006205">
    <property type="entry name" value="Mev_gal_kin"/>
</dbReference>
<evidence type="ECO:0000256" key="15">
    <source>
        <dbReference type="ARBA" id="ARBA00023166"/>
    </source>
</evidence>
<keyword evidence="10" id="KW-0067">ATP-binding</keyword>
<dbReference type="GO" id="GO:0016126">
    <property type="term" value="P:sterol biosynthetic process"/>
    <property type="evidence" value="ECO:0007669"/>
    <property type="project" value="UniProtKB-KW"/>
</dbReference>
<keyword evidence="14" id="KW-0443">Lipid metabolism</keyword>
<dbReference type="SUPFAM" id="SSF48452">
    <property type="entry name" value="TPR-like"/>
    <property type="match status" value="1"/>
</dbReference>
<dbReference type="Gene3D" id="3.30.70.890">
    <property type="entry name" value="GHMP kinase, C-terminal domain"/>
    <property type="match status" value="1"/>
</dbReference>
<evidence type="ECO:0000259" key="21">
    <source>
        <dbReference type="Pfam" id="PF08544"/>
    </source>
</evidence>
<dbReference type="GO" id="GO:0005524">
    <property type="term" value="F:ATP binding"/>
    <property type="evidence" value="ECO:0007669"/>
    <property type="project" value="UniProtKB-KW"/>
</dbReference>
<keyword evidence="16" id="KW-0753">Steroid metabolism</keyword>
<dbReference type="InterPro" id="IPR011990">
    <property type="entry name" value="TPR-like_helical_dom_sf"/>
</dbReference>
<evidence type="ECO:0000256" key="19">
    <source>
        <dbReference type="SAM" id="MobiDB-lite"/>
    </source>
</evidence>
<keyword evidence="6" id="KW-0808">Transferase</keyword>
<evidence type="ECO:0000256" key="12">
    <source>
        <dbReference type="ARBA" id="ARBA00022955"/>
    </source>
</evidence>
<proteinExistence type="inferred from homology"/>
<keyword evidence="7" id="KW-0479">Metal-binding</keyword>
<dbReference type="InterPro" id="IPR006204">
    <property type="entry name" value="GHMP_kinase_N_dom"/>
</dbReference>
<dbReference type="FunFam" id="1.25.40.10:FF:000149">
    <property type="entry name" value="Clathrin-coated vesiclec protein (Bud7)"/>
    <property type="match status" value="1"/>
</dbReference>
<feature type="compositionally biased region" description="Basic and acidic residues" evidence="19">
    <location>
        <begin position="886"/>
        <end position="901"/>
    </location>
</feature>
<evidence type="ECO:0000256" key="7">
    <source>
        <dbReference type="ARBA" id="ARBA00022723"/>
    </source>
</evidence>
<dbReference type="Pfam" id="PF08544">
    <property type="entry name" value="GHMP_kinases_C"/>
    <property type="match status" value="1"/>
</dbReference>
<dbReference type="Pfam" id="PF09295">
    <property type="entry name" value="ChAPs"/>
    <property type="match status" value="1"/>
</dbReference>
<comment type="catalytic activity">
    <reaction evidence="17">
        <text>(R)-mevalonate + ATP = (R)-5-phosphomevalonate + ADP + H(+)</text>
        <dbReference type="Rhea" id="RHEA:17065"/>
        <dbReference type="ChEBI" id="CHEBI:15378"/>
        <dbReference type="ChEBI" id="CHEBI:30616"/>
        <dbReference type="ChEBI" id="CHEBI:36464"/>
        <dbReference type="ChEBI" id="CHEBI:58146"/>
        <dbReference type="ChEBI" id="CHEBI:456216"/>
        <dbReference type="EC" id="2.7.1.36"/>
    </reaction>
    <physiologicalReaction direction="left-to-right" evidence="17">
        <dbReference type="Rhea" id="RHEA:17066"/>
    </physiologicalReaction>
</comment>
<dbReference type="PRINTS" id="PR00959">
    <property type="entry name" value="MEVGALKINASE"/>
</dbReference>
<dbReference type="InterPro" id="IPR015374">
    <property type="entry name" value="ChAPs"/>
</dbReference>
<evidence type="ECO:0000256" key="17">
    <source>
        <dbReference type="ARBA" id="ARBA00029310"/>
    </source>
</evidence>
<evidence type="ECO:0000256" key="1">
    <source>
        <dbReference type="ARBA" id="ARBA00004496"/>
    </source>
</evidence>
<dbReference type="Gene3D" id="1.25.40.10">
    <property type="entry name" value="Tetratricopeptide repeat domain"/>
    <property type="match status" value="2"/>
</dbReference>
<evidence type="ECO:0000256" key="9">
    <source>
        <dbReference type="ARBA" id="ARBA00022777"/>
    </source>
</evidence>
<keyword evidence="13" id="KW-0756">Sterol biosynthesis</keyword>
<reference evidence="22" key="1">
    <citation type="submission" date="2020-12" db="EMBL/GenBank/DDBJ databases">
        <title>Metabolic potential, ecology and presence of endohyphal bacteria is reflected in genomic diversity of Mucoromycotina.</title>
        <authorList>
            <person name="Muszewska A."/>
            <person name="Okrasinska A."/>
            <person name="Steczkiewicz K."/>
            <person name="Drgas O."/>
            <person name="Orlowska M."/>
            <person name="Perlinska-Lenart U."/>
            <person name="Aleksandrzak-Piekarczyk T."/>
            <person name="Szatraj K."/>
            <person name="Zielenkiewicz U."/>
            <person name="Pilsyk S."/>
            <person name="Malc E."/>
            <person name="Mieczkowski P."/>
            <person name="Kruszewska J.S."/>
            <person name="Biernat P."/>
            <person name="Pawlowska J."/>
        </authorList>
    </citation>
    <scope>NUCLEOTIDE SEQUENCE</scope>
    <source>
        <strain evidence="22">WA0000051536</strain>
    </source>
</reference>
<dbReference type="PANTHER" id="PTHR31975:SF1">
    <property type="entry name" value="BUD SITE SELECTION PROTEIN 7-RELATED"/>
    <property type="match status" value="1"/>
</dbReference>
<keyword evidence="23" id="KW-1185">Reference proteome</keyword>
<keyword evidence="4" id="KW-0963">Cytoplasm</keyword>
<feature type="domain" description="GHMP kinase C-terminal" evidence="21">
    <location>
        <begin position="312"/>
        <end position="365"/>
    </location>
</feature>
<evidence type="ECO:0000256" key="5">
    <source>
        <dbReference type="ARBA" id="ARBA00022516"/>
    </source>
</evidence>
<evidence type="ECO:0000313" key="23">
    <source>
        <dbReference type="Proteomes" id="UP000612746"/>
    </source>
</evidence>
<comment type="subcellular location">
    <subcellularLocation>
        <location evidence="1">Cytoplasm</location>
    </subcellularLocation>
</comment>
<dbReference type="Proteomes" id="UP000612746">
    <property type="component" value="Unassembled WGS sequence"/>
</dbReference>
<dbReference type="SUPFAM" id="SSF55060">
    <property type="entry name" value="GHMP Kinase, C-terminal domain"/>
    <property type="match status" value="1"/>
</dbReference>
<dbReference type="PROSITE" id="PS00627">
    <property type="entry name" value="GHMP_KINASES_ATP"/>
    <property type="match status" value="1"/>
</dbReference>
<comment type="similarity">
    <text evidence="2">Belongs to the GHMP kinase family. Mevalonate kinase subfamily.</text>
</comment>
<dbReference type="InterPro" id="IPR036554">
    <property type="entry name" value="GHMP_kinase_C_sf"/>
</dbReference>
<accession>A0A8H7PSE0</accession>
<dbReference type="InterPro" id="IPR006203">
    <property type="entry name" value="GHMP_knse_ATP-bd_CS"/>
</dbReference>
<protein>
    <recommendedName>
        <fullName evidence="3">mevalonate kinase</fullName>
        <ecNumber evidence="3">2.7.1.36</ecNumber>
    </recommendedName>
</protein>
<dbReference type="EC" id="2.7.1.36" evidence="3"/>
<feature type="domain" description="GHMP kinase N-terminal" evidence="20">
    <location>
        <begin position="133"/>
        <end position="225"/>
    </location>
</feature>
<evidence type="ECO:0000256" key="6">
    <source>
        <dbReference type="ARBA" id="ARBA00022679"/>
    </source>
</evidence>
<evidence type="ECO:0000256" key="8">
    <source>
        <dbReference type="ARBA" id="ARBA00022741"/>
    </source>
</evidence>
<keyword evidence="5" id="KW-0444">Lipid biosynthesis</keyword>
<feature type="region of interest" description="Disordered" evidence="19">
    <location>
        <begin position="857"/>
        <end position="949"/>
    </location>
</feature>
<keyword evidence="11" id="KW-0460">Magnesium</keyword>
<dbReference type="EMBL" id="JAEPRA010000010">
    <property type="protein sequence ID" value="KAG2179412.1"/>
    <property type="molecule type" value="Genomic_DNA"/>
</dbReference>
<dbReference type="SUPFAM" id="SSF54211">
    <property type="entry name" value="Ribosomal protein S5 domain 2-like"/>
    <property type="match status" value="1"/>
</dbReference>
<evidence type="ECO:0000256" key="16">
    <source>
        <dbReference type="ARBA" id="ARBA00023221"/>
    </source>
</evidence>
<dbReference type="NCBIfam" id="TIGR00549">
    <property type="entry name" value="mevalon_kin"/>
    <property type="match status" value="1"/>
</dbReference>
<dbReference type="GO" id="GO:0006893">
    <property type="term" value="P:Golgi to plasma membrane transport"/>
    <property type="evidence" value="ECO:0007669"/>
    <property type="project" value="TreeGrafter"/>
</dbReference>
<feature type="compositionally biased region" description="Basic and acidic residues" evidence="19">
    <location>
        <begin position="857"/>
        <end position="876"/>
    </location>
</feature>
<dbReference type="FunFam" id="3.30.70.890:FF:000003">
    <property type="entry name" value="Mevalonate kinase"/>
    <property type="match status" value="1"/>
</dbReference>
<evidence type="ECO:0000256" key="4">
    <source>
        <dbReference type="ARBA" id="ARBA00022490"/>
    </source>
</evidence>
<evidence type="ECO:0000256" key="11">
    <source>
        <dbReference type="ARBA" id="ARBA00022842"/>
    </source>
</evidence>
<dbReference type="AlphaFoldDB" id="A0A8H7PSE0"/>
<organism evidence="22 23">
    <name type="scientific">Umbelopsis vinacea</name>
    <dbReference type="NCBI Taxonomy" id="44442"/>
    <lineage>
        <taxon>Eukaryota</taxon>
        <taxon>Fungi</taxon>
        <taxon>Fungi incertae sedis</taxon>
        <taxon>Mucoromycota</taxon>
        <taxon>Mucoromycotina</taxon>
        <taxon>Umbelopsidomycetes</taxon>
        <taxon>Umbelopsidales</taxon>
        <taxon>Umbelopsidaceae</taxon>
        <taxon>Umbelopsis</taxon>
    </lineage>
</organism>
<evidence type="ECO:0000256" key="14">
    <source>
        <dbReference type="ARBA" id="ARBA00023098"/>
    </source>
</evidence>
<dbReference type="Pfam" id="PF00288">
    <property type="entry name" value="GHMP_kinases_N"/>
    <property type="match status" value="1"/>
</dbReference>
<evidence type="ECO:0000256" key="2">
    <source>
        <dbReference type="ARBA" id="ARBA00006495"/>
    </source>
</evidence>
<name>A0A8H7PSE0_9FUNG</name>
<dbReference type="GO" id="GO:0004496">
    <property type="term" value="F:mevalonate kinase activity"/>
    <property type="evidence" value="ECO:0007669"/>
    <property type="project" value="UniProtKB-EC"/>
</dbReference>
<dbReference type="OrthoDB" id="434695at2759"/>
<dbReference type="UniPathway" id="UPA00057">
    <property type="reaction ID" value="UER00098"/>
</dbReference>
<dbReference type="GO" id="GO:0034044">
    <property type="term" value="C:exomer complex"/>
    <property type="evidence" value="ECO:0007669"/>
    <property type="project" value="UniProtKB-ARBA"/>
</dbReference>
<evidence type="ECO:0000256" key="13">
    <source>
        <dbReference type="ARBA" id="ARBA00023011"/>
    </source>
</evidence>
<sequence>MAADSKPYDGPLLISAPGKVILFGEHAVVYKKTAIAASLGLRSYLYLENRSDNVIHLELPDVGLSRSWNLHDLPQPLPYAGSADDSHHPLDMPAELKQHLMSLIIGDDYDKNPAKEQAALAFLYLYISLVTPGDVRGLSVSVKSTLPVGAGLGSSAGFAVVLATALLIHFGHIEVPTKIVAEDQVQDRSEEREQALSQVNRWAFKAEQVIHGNPSGVDNAVASYGGAKRYTKGEGFASLRGFKSLRLLLTNTTVPRSTAVLVAGVGDKCRNFPNVMNPIMDAVQAISDDCASLFERHADGEVSKEDVDLFDLNHCLLSAMGVSHPSLEQVRNITREHGLRTKLTGAGGGGCAVTILRDDTPQETVDAIISDLTLAGFHCYETSVGGPGVGISLLKNNEWNATTLCKATRSELEAVSEWRWITDMGDILKDVPEFFENELGESIISRTDALGTFRELGPPDLCHIIKANVKPGVRELGSYHYVSGVDASSSATLAAYLNSLTYSLDESQSWFSKSNAWRIRSGIYCCFNAFSRVDVRVEVKIPGGVESYVVDTNGERHEATAAIWQETFLSALLRAILYSDDSYYRLAGYRKIDPITSLSAEAKFLEAAESLFWQGWQLGSKPEIQVATSTNNHLTNAIMKYFGDSFRYGPAIALFEKHILFDADPEVAALLAQSYIGQNEEIKAVEILYEALKSAPMSYALLHAQIDFLRSKGKYDVALKLAKHAVNNTPSEFLTWAKLTEVYIDLEDYKSALLTLNSCPMFTYSERDMHRMPSPAKTHLPIKPEIISSGVMEDDNVGRDSEADPSLLRLPAPALHGTFSKAYSLLTRLATKVGWDDLLRFRSAVFVMEEEYRMQKAQEEKRKTDVPIHSEADKAQPETVTQSSEVAKDTSDEANGESKAEGDEETTQVAEKLEDVSLDESDPSSKPIEVPHEQLEKPQQAAEDPKEKAVEGNAQIVQDYSFSFSNKRLCERWLDNLFMVLYEDLRVYTFWRTEAAHYRQQHMPYRKTGTEWEILGDLGLRLWHENEAKEAFEQCLDHKFSAKAWMRLLEIYAKEGNVQKALLAAVKLTVYHERWYHEIVYPTDIACNLNKLIRMEGLSKMQNMLTSMNLPKPVQRLMTRYFDYGELFQVEGYEF</sequence>
<comment type="pathway">
    <text evidence="18">Isoprenoid biosynthesis; isopentenyl diphosphate biosynthesis via mevalonate pathway; isopentenyl diphosphate from (R)-mevalonate: step 1/3.</text>
</comment>
<dbReference type="InterPro" id="IPR014721">
    <property type="entry name" value="Ribsml_uS5_D2-typ_fold_subgr"/>
</dbReference>
<comment type="caution">
    <text evidence="22">The sequence shown here is derived from an EMBL/GenBank/DDBJ whole genome shotgun (WGS) entry which is preliminary data.</text>
</comment>
<dbReference type="InterPro" id="IPR013750">
    <property type="entry name" value="GHMP_kinase_C_dom"/>
</dbReference>
<evidence type="ECO:0000256" key="18">
    <source>
        <dbReference type="ARBA" id="ARBA00029438"/>
    </source>
</evidence>
<dbReference type="Gene3D" id="3.30.230.10">
    <property type="match status" value="1"/>
</dbReference>
<evidence type="ECO:0000259" key="20">
    <source>
        <dbReference type="Pfam" id="PF00288"/>
    </source>
</evidence>
<dbReference type="InterPro" id="IPR020568">
    <property type="entry name" value="Ribosomal_Su5_D2-typ_SF"/>
</dbReference>
<dbReference type="GO" id="GO:0019287">
    <property type="term" value="P:isopentenyl diphosphate biosynthetic process, mevalonate pathway"/>
    <property type="evidence" value="ECO:0007669"/>
    <property type="project" value="UniProtKB-UniPathway"/>
</dbReference>
<evidence type="ECO:0000256" key="10">
    <source>
        <dbReference type="ARBA" id="ARBA00022840"/>
    </source>
</evidence>